<evidence type="ECO:0000313" key="2">
    <source>
        <dbReference type="EMBL" id="HJA70159.1"/>
    </source>
</evidence>
<reference evidence="2" key="1">
    <citation type="journal article" date="2021" name="PeerJ">
        <title>Extensive microbial diversity within the chicken gut microbiome revealed by metagenomics and culture.</title>
        <authorList>
            <person name="Gilroy R."/>
            <person name="Ravi A."/>
            <person name="Getino M."/>
            <person name="Pursley I."/>
            <person name="Horton D.L."/>
            <person name="Alikhan N.F."/>
            <person name="Baker D."/>
            <person name="Gharbi K."/>
            <person name="Hall N."/>
            <person name="Watson M."/>
            <person name="Adriaenssens E.M."/>
            <person name="Foster-Nyarko E."/>
            <person name="Jarju S."/>
            <person name="Secka A."/>
            <person name="Antonio M."/>
            <person name="Oren A."/>
            <person name="Chaudhuri R.R."/>
            <person name="La Ragione R."/>
            <person name="Hildebrand F."/>
            <person name="Pallen M.J."/>
        </authorList>
    </citation>
    <scope>NUCLEOTIDE SEQUENCE</scope>
    <source>
        <strain evidence="2">CHK178-16964</strain>
    </source>
</reference>
<keyword evidence="1" id="KW-0472">Membrane</keyword>
<gene>
    <name evidence="2" type="ORF">IAA07_01090</name>
</gene>
<sequence>MKGIWKKAGILALIFMVAVVVYFIWHRGGEEDTNEIYTSMGAESLPLVYPNALGRQMGVLYGYRQDMGQSGAVDELTVLPADFRLGVTIEERESRVTGIRYEIRSLDGEQLVERTDLQEWQSGEDGRISITLPIQNLLLEDRQYMLCLILNTEKGEARYYTRIVLTDPQIPQQMTDLAVDFSGKTFDYNQARELVTYLESNDSADNTTLGTVTIESSFDQLTWGGLAFERVGEVNVYLKELDGIMGNVELRYLVRRTPAEGEEEIYEVRENFTMKWNSRRIYMMDYVRKMDQIFTGDKSLFSGKRILTGISNDDSMQVKKDSSGRYVAFVANRDLWVFDQSDQRAVKVFSFRSRESMENISCGRHNIRIISVREDGSVDFLVYGYMNRGTHEGMMGAAFYRYSGEEDTVEEKFFFPVDTSFEKLQQDVRRLSYLGGSDMFYIMSDDSVYGIDLKSNEYMVVAELMVEGTFTINGDGSHLAWQEGSDPYGAQVIHVMNLETGQKQDIKAGNDEALRVLGFVGSDFMYGRAYADDAWIEHGRTVDLPMYMLEIVDDAMNVETHYEKDGYYITDVTVEDSRIHLNNLVKTGNNSYAAAGNDIIVCNAQIGQEMLEGIGWYASDERQKLYFVQLDSQISRTDRIRIDVPKEMVYDRGGVLDLKSGDWVRPMEFYAYGNGSLLGTSQNLSDAVAMAYEEMGYVTDGYRQMLWDRINRPDTANISNPESVARGLTDRLNEISGNRRYEDGLILLDAGKCTLRQVLYYIGRGCPAVAYLDSGEYVLLYGYDQYNVSIYHPDSQTTEKMGLNDGENYFQSQKNAFICGILTD</sequence>
<dbReference type="Proteomes" id="UP000823900">
    <property type="component" value="Unassembled WGS sequence"/>
</dbReference>
<keyword evidence="1" id="KW-0812">Transmembrane</keyword>
<dbReference type="SUPFAM" id="SSF82171">
    <property type="entry name" value="DPP6 N-terminal domain-like"/>
    <property type="match status" value="1"/>
</dbReference>
<comment type="caution">
    <text evidence="2">The sequence shown here is derived from an EMBL/GenBank/DDBJ whole genome shotgun (WGS) entry which is preliminary data.</text>
</comment>
<dbReference type="AlphaFoldDB" id="A0A9D2HGN4"/>
<accession>A0A9D2HGN4</accession>
<evidence type="ECO:0000256" key="1">
    <source>
        <dbReference type="SAM" id="Phobius"/>
    </source>
</evidence>
<protein>
    <submittedName>
        <fullName evidence="2">Uncharacterized protein</fullName>
    </submittedName>
</protein>
<dbReference type="EMBL" id="DWZA01000009">
    <property type="protein sequence ID" value="HJA70159.1"/>
    <property type="molecule type" value="Genomic_DNA"/>
</dbReference>
<name>A0A9D2HGN4_9FIRM</name>
<keyword evidence="1" id="KW-1133">Transmembrane helix</keyword>
<reference evidence="2" key="2">
    <citation type="submission" date="2021-04" db="EMBL/GenBank/DDBJ databases">
        <authorList>
            <person name="Gilroy R."/>
        </authorList>
    </citation>
    <scope>NUCLEOTIDE SEQUENCE</scope>
    <source>
        <strain evidence="2">CHK178-16964</strain>
    </source>
</reference>
<feature type="transmembrane region" description="Helical" evidence="1">
    <location>
        <begin position="7"/>
        <end position="25"/>
    </location>
</feature>
<evidence type="ECO:0000313" key="3">
    <source>
        <dbReference type="Proteomes" id="UP000823900"/>
    </source>
</evidence>
<proteinExistence type="predicted"/>
<organism evidence="2 3">
    <name type="scientific">Candidatus Lachnoclostridium stercoravium</name>
    <dbReference type="NCBI Taxonomy" id="2838633"/>
    <lineage>
        <taxon>Bacteria</taxon>
        <taxon>Bacillati</taxon>
        <taxon>Bacillota</taxon>
        <taxon>Clostridia</taxon>
        <taxon>Lachnospirales</taxon>
        <taxon>Lachnospiraceae</taxon>
    </lineage>
</organism>